<dbReference type="CDD" id="cd00761">
    <property type="entry name" value="Glyco_tranf_GTA_type"/>
    <property type="match status" value="1"/>
</dbReference>
<dbReference type="AlphaFoldDB" id="A0A2A2SFN0"/>
<protein>
    <submittedName>
        <fullName evidence="5">Glycosyl transferase family 2</fullName>
    </submittedName>
</protein>
<dbReference type="PANTHER" id="PTHR43685:SF5">
    <property type="entry name" value="GLYCOSYLTRANSFERASE EPSE-RELATED"/>
    <property type="match status" value="1"/>
</dbReference>
<keyword evidence="6" id="KW-1185">Reference proteome</keyword>
<dbReference type="InterPro" id="IPR001173">
    <property type="entry name" value="Glyco_trans_2-like"/>
</dbReference>
<comment type="similarity">
    <text evidence="1">Belongs to the glycosyltransferase 2 family.</text>
</comment>
<keyword evidence="3 5" id="KW-0808">Transferase</keyword>
<sequence>MTPTVSVVMAAYNGAALLPETLRSLEAQTFTDWELVVVDDCSADGSFELLRDWPDPRVRALRSPANGGPVRARNLALEHARGRYVAGLDHDDLCRPDRLRRQVAYLETHNDVVALGTAAAFLEDGRRRTPNDAPNTTPALIEWLLRIENPLVWSTMMIRTDVAKRLRPFTRTDRLYAEDFDLYNRLLAHGRIARLDAVLLDYRIHGAAASQRFTATMHEGAERTLLEIHEPLFGADAPAAAALIVRHLMLFEPVPDRATLAALGDAVARAQAHFLATRPVDAEDARLIRWETARRWTRVGRTALRSGALSLADLWAVRPPELGLGLAGVEALLTSRAVGAARRLRRTLGRTIAGQTLAA</sequence>
<dbReference type="InterPro" id="IPR029044">
    <property type="entry name" value="Nucleotide-diphossugar_trans"/>
</dbReference>
<dbReference type="Pfam" id="PF00535">
    <property type="entry name" value="Glycos_transf_2"/>
    <property type="match status" value="1"/>
</dbReference>
<evidence type="ECO:0000313" key="5">
    <source>
        <dbReference type="EMBL" id="PAX07821.1"/>
    </source>
</evidence>
<dbReference type="SUPFAM" id="SSF53448">
    <property type="entry name" value="Nucleotide-diphospho-sugar transferases"/>
    <property type="match status" value="1"/>
</dbReference>
<keyword evidence="2" id="KW-0328">Glycosyltransferase</keyword>
<evidence type="ECO:0000313" key="6">
    <source>
        <dbReference type="Proteomes" id="UP000218151"/>
    </source>
</evidence>
<dbReference type="PANTHER" id="PTHR43685">
    <property type="entry name" value="GLYCOSYLTRANSFERASE"/>
    <property type="match status" value="1"/>
</dbReference>
<evidence type="ECO:0000256" key="3">
    <source>
        <dbReference type="ARBA" id="ARBA00022679"/>
    </source>
</evidence>
<comment type="caution">
    <text evidence="5">The sequence shown here is derived from an EMBL/GenBank/DDBJ whole genome shotgun (WGS) entry which is preliminary data.</text>
</comment>
<dbReference type="Gene3D" id="3.90.550.10">
    <property type="entry name" value="Spore Coat Polysaccharide Biosynthesis Protein SpsA, Chain A"/>
    <property type="match status" value="1"/>
</dbReference>
<evidence type="ECO:0000256" key="1">
    <source>
        <dbReference type="ARBA" id="ARBA00006739"/>
    </source>
</evidence>
<evidence type="ECO:0000259" key="4">
    <source>
        <dbReference type="Pfam" id="PF00535"/>
    </source>
</evidence>
<feature type="domain" description="Glycosyltransferase 2-like" evidence="4">
    <location>
        <begin position="6"/>
        <end position="161"/>
    </location>
</feature>
<organism evidence="5 6">
    <name type="scientific">Sphingomonas lenta</name>
    <dbReference type="NCBI Taxonomy" id="1141887"/>
    <lineage>
        <taxon>Bacteria</taxon>
        <taxon>Pseudomonadati</taxon>
        <taxon>Pseudomonadota</taxon>
        <taxon>Alphaproteobacteria</taxon>
        <taxon>Sphingomonadales</taxon>
        <taxon>Sphingomonadaceae</taxon>
        <taxon>Sphingomonas</taxon>
    </lineage>
</organism>
<dbReference type="RefSeq" id="WP_095998064.1">
    <property type="nucleotide sequence ID" value="NZ_NSLI01000003.1"/>
</dbReference>
<name>A0A2A2SFN0_9SPHN</name>
<dbReference type="GO" id="GO:0016757">
    <property type="term" value="F:glycosyltransferase activity"/>
    <property type="evidence" value="ECO:0007669"/>
    <property type="project" value="UniProtKB-KW"/>
</dbReference>
<proteinExistence type="inferred from homology"/>
<accession>A0A2A2SFN0</accession>
<dbReference type="Proteomes" id="UP000218151">
    <property type="component" value="Unassembled WGS sequence"/>
</dbReference>
<evidence type="ECO:0000256" key="2">
    <source>
        <dbReference type="ARBA" id="ARBA00022676"/>
    </source>
</evidence>
<gene>
    <name evidence="5" type="ORF">CKY28_09345</name>
</gene>
<dbReference type="EMBL" id="NSLI01000003">
    <property type="protein sequence ID" value="PAX07821.1"/>
    <property type="molecule type" value="Genomic_DNA"/>
</dbReference>
<reference evidence="6" key="1">
    <citation type="submission" date="2017-09" db="EMBL/GenBank/DDBJ databases">
        <authorList>
            <person name="Feng G."/>
            <person name="Zhu H."/>
        </authorList>
    </citation>
    <scope>NUCLEOTIDE SEQUENCE [LARGE SCALE GENOMIC DNA]</scope>
    <source>
        <strain evidence="6">1PNM-20</strain>
    </source>
</reference>
<dbReference type="InterPro" id="IPR050834">
    <property type="entry name" value="Glycosyltransf_2"/>
</dbReference>
<dbReference type="OrthoDB" id="9807795at2"/>